<dbReference type="GO" id="GO:0004519">
    <property type="term" value="F:endonuclease activity"/>
    <property type="evidence" value="ECO:0007669"/>
    <property type="project" value="UniProtKB-KW"/>
</dbReference>
<sequence length="116" mass="13558">MIQSIPDLISFEEFIEAYPENGQRYELLNGILVEMLPTGPYELVSSFLATKLQVEIWQRRLPYVIPKTCVVKPFRERSGYNPDVIVLKQDVLGKELLWKKASTVHKVTVLPWLLRW</sequence>
<evidence type="ECO:0000313" key="2">
    <source>
        <dbReference type="EMBL" id="XCM39521.1"/>
    </source>
</evidence>
<gene>
    <name evidence="2" type="ORF">ABWT76_002459</name>
</gene>
<accession>A0AAU8JM16</accession>
<dbReference type="RefSeq" id="WP_354636194.1">
    <property type="nucleotide sequence ID" value="NZ_CP159837.1"/>
</dbReference>
<keyword evidence="2" id="KW-0540">Nuclease</keyword>
<dbReference type="EMBL" id="CP159837">
    <property type="protein sequence ID" value="XCM39521.1"/>
    <property type="molecule type" value="Genomic_DNA"/>
</dbReference>
<dbReference type="Pfam" id="PF05685">
    <property type="entry name" value="Uma2"/>
    <property type="match status" value="1"/>
</dbReference>
<proteinExistence type="predicted"/>
<evidence type="ECO:0000259" key="1">
    <source>
        <dbReference type="Pfam" id="PF05685"/>
    </source>
</evidence>
<dbReference type="Gene3D" id="3.90.1570.10">
    <property type="entry name" value="tt1808, chain A"/>
    <property type="match status" value="1"/>
</dbReference>
<dbReference type="SUPFAM" id="SSF52980">
    <property type="entry name" value="Restriction endonuclease-like"/>
    <property type="match status" value="1"/>
</dbReference>
<protein>
    <submittedName>
        <fullName evidence="2">Uma2 family endonuclease</fullName>
    </submittedName>
</protein>
<name>A0AAU8JM16_9CYAN</name>
<dbReference type="InterPro" id="IPR011335">
    <property type="entry name" value="Restrct_endonuc-II-like"/>
</dbReference>
<keyword evidence="2" id="KW-0378">Hydrolase</keyword>
<dbReference type="AlphaFoldDB" id="A0AAU8JM16"/>
<dbReference type="InterPro" id="IPR012296">
    <property type="entry name" value="Nuclease_put_TT1808"/>
</dbReference>
<dbReference type="InterPro" id="IPR008538">
    <property type="entry name" value="Uma2"/>
</dbReference>
<organism evidence="2">
    <name type="scientific">Planktothricoides raciborskii GIHE-MW2</name>
    <dbReference type="NCBI Taxonomy" id="2792601"/>
    <lineage>
        <taxon>Bacteria</taxon>
        <taxon>Bacillati</taxon>
        <taxon>Cyanobacteriota</taxon>
        <taxon>Cyanophyceae</taxon>
        <taxon>Oscillatoriophycideae</taxon>
        <taxon>Oscillatoriales</taxon>
        <taxon>Oscillatoriaceae</taxon>
        <taxon>Planktothricoides</taxon>
    </lineage>
</organism>
<feature type="domain" description="Putative restriction endonuclease" evidence="1">
    <location>
        <begin position="11"/>
        <end position="94"/>
    </location>
</feature>
<reference evidence="2" key="1">
    <citation type="submission" date="2024-07" db="EMBL/GenBank/DDBJ databases">
        <authorList>
            <person name="Kim Y.J."/>
            <person name="Jeong J.Y."/>
        </authorList>
    </citation>
    <scope>NUCLEOTIDE SEQUENCE</scope>
    <source>
        <strain evidence="2">GIHE-MW2</strain>
    </source>
</reference>
<keyword evidence="2" id="KW-0255">Endonuclease</keyword>